<evidence type="ECO:0000256" key="5">
    <source>
        <dbReference type="ARBA" id="ARBA00022842"/>
    </source>
</evidence>
<comment type="similarity">
    <text evidence="8">Belongs to the P-Pant transferase superfamily. AcpS family.</text>
</comment>
<comment type="cofactor">
    <cofactor evidence="8">
        <name>Mg(2+)</name>
        <dbReference type="ChEBI" id="CHEBI:18420"/>
    </cofactor>
</comment>
<keyword evidence="2 8" id="KW-0808">Transferase</keyword>
<keyword evidence="8" id="KW-0963">Cytoplasm</keyword>
<dbReference type="InterPro" id="IPR004568">
    <property type="entry name" value="Ppantetheine-prot_Trfase_dom"/>
</dbReference>
<evidence type="ECO:0000256" key="4">
    <source>
        <dbReference type="ARBA" id="ARBA00022832"/>
    </source>
</evidence>
<evidence type="ECO:0000256" key="8">
    <source>
        <dbReference type="HAMAP-Rule" id="MF_00101"/>
    </source>
</evidence>
<accession>A0A084U323</accession>
<gene>
    <name evidence="8 10" type="primary">acpS</name>
    <name evidence="10" type="ORF">P271_192</name>
</gene>
<feature type="binding site" evidence="8">
    <location>
        <position position="8"/>
    </location>
    <ligand>
        <name>Mg(2+)</name>
        <dbReference type="ChEBI" id="CHEBI:18420"/>
    </ligand>
</feature>
<keyword evidence="7 8" id="KW-0275">Fatty acid biosynthesis</keyword>
<evidence type="ECO:0000256" key="2">
    <source>
        <dbReference type="ARBA" id="ARBA00022679"/>
    </source>
</evidence>
<feature type="domain" description="4'-phosphopantetheinyl transferase" evidence="9">
    <location>
        <begin position="5"/>
        <end position="105"/>
    </location>
</feature>
<sequence>MKYTCGVDIVLNDRFKTYDLKKVKFILTENEYLEYLKKDDLYKPIFLAGRWAAKEAIFKAISKSSNKTISKNIEIINDNDGKPICTNINNVSVSISHEKKYTIAFAIYEHNN</sequence>
<keyword evidence="6 8" id="KW-0443">Lipid metabolism</keyword>
<evidence type="ECO:0000256" key="6">
    <source>
        <dbReference type="ARBA" id="ARBA00023098"/>
    </source>
</evidence>
<dbReference type="SUPFAM" id="SSF56214">
    <property type="entry name" value="4'-phosphopantetheinyl transferase"/>
    <property type="match status" value="1"/>
</dbReference>
<dbReference type="HAMAP" id="MF_00101">
    <property type="entry name" value="AcpS"/>
    <property type="match status" value="1"/>
</dbReference>
<evidence type="ECO:0000256" key="7">
    <source>
        <dbReference type="ARBA" id="ARBA00023160"/>
    </source>
</evidence>
<dbReference type="GO" id="GO:0006633">
    <property type="term" value="P:fatty acid biosynthetic process"/>
    <property type="evidence" value="ECO:0007669"/>
    <property type="project" value="UniProtKB-UniRule"/>
</dbReference>
<name>A0A084U323_MALIO</name>
<keyword evidence="4 8" id="KW-0276">Fatty acid metabolism</keyword>
<dbReference type="RefSeq" id="WP_036452328.1">
    <property type="nucleotide sequence ID" value="NZ_AWQU01000085.1"/>
</dbReference>
<evidence type="ECO:0000313" key="10">
    <source>
        <dbReference type="EMBL" id="KFB07359.1"/>
    </source>
</evidence>
<dbReference type="InterPro" id="IPR037143">
    <property type="entry name" value="4-PPantetheinyl_Trfase_dom_sf"/>
</dbReference>
<dbReference type="Gene3D" id="3.90.470.20">
    <property type="entry name" value="4'-phosphopantetheinyl transferase domain"/>
    <property type="match status" value="1"/>
</dbReference>
<keyword evidence="1 8" id="KW-0444">Lipid biosynthesis</keyword>
<dbReference type="Pfam" id="PF01648">
    <property type="entry name" value="ACPS"/>
    <property type="match status" value="1"/>
</dbReference>
<dbReference type="GO" id="GO:0008897">
    <property type="term" value="F:holo-[acyl-carrier-protein] synthase activity"/>
    <property type="evidence" value="ECO:0007669"/>
    <property type="project" value="UniProtKB-UniRule"/>
</dbReference>
<keyword evidence="3 8" id="KW-0479">Metal-binding</keyword>
<comment type="function">
    <text evidence="8">Transfers the 4'-phosphopantetheine moiety from coenzyme A to a Ser of acyl-carrier-protein.</text>
</comment>
<evidence type="ECO:0000256" key="3">
    <source>
        <dbReference type="ARBA" id="ARBA00022723"/>
    </source>
</evidence>
<proteinExistence type="inferred from homology"/>
<dbReference type="InterPro" id="IPR008278">
    <property type="entry name" value="4-PPantetheinyl_Trfase_dom"/>
</dbReference>
<dbReference type="GO" id="GO:0005737">
    <property type="term" value="C:cytoplasm"/>
    <property type="evidence" value="ECO:0007669"/>
    <property type="project" value="UniProtKB-SubCell"/>
</dbReference>
<dbReference type="EC" id="2.7.8.7" evidence="8"/>
<reference evidence="10 11" key="1">
    <citation type="journal article" date="2014" name="PLoS ONE">
        <title>Reduction of Hydrogen Peroxide Accumulation and Toxicity by a Catalase from Mycoplasma iowae.</title>
        <authorList>
            <person name="Pritchard R.E."/>
            <person name="Prassinos A.J."/>
            <person name="Osborne J.D."/>
            <person name="Raviv Z."/>
            <person name="Balish M.F."/>
        </authorList>
    </citation>
    <scope>NUCLEOTIDE SEQUENCE [LARGE SCALE GENOMIC DNA]</scope>
    <source>
        <strain evidence="10 11">DK-CPA</strain>
    </source>
</reference>
<dbReference type="EMBL" id="AWQU01000085">
    <property type="protein sequence ID" value="KFB07359.1"/>
    <property type="molecule type" value="Genomic_DNA"/>
</dbReference>
<feature type="binding site" evidence="8">
    <location>
        <position position="55"/>
    </location>
    <ligand>
        <name>Mg(2+)</name>
        <dbReference type="ChEBI" id="CHEBI:18420"/>
    </ligand>
</feature>
<dbReference type="InterPro" id="IPR002582">
    <property type="entry name" value="ACPS"/>
</dbReference>
<keyword evidence="5 8" id="KW-0460">Magnesium</keyword>
<evidence type="ECO:0000259" key="9">
    <source>
        <dbReference type="Pfam" id="PF01648"/>
    </source>
</evidence>
<comment type="caution">
    <text evidence="10">The sequence shown here is derived from an EMBL/GenBank/DDBJ whole genome shotgun (WGS) entry which is preliminary data.</text>
</comment>
<dbReference type="NCBIfam" id="TIGR00556">
    <property type="entry name" value="pantethn_trn"/>
    <property type="match status" value="1"/>
</dbReference>
<comment type="subcellular location">
    <subcellularLocation>
        <location evidence="8">Cytoplasm</location>
    </subcellularLocation>
</comment>
<dbReference type="Proteomes" id="UP000028523">
    <property type="component" value="Unassembled WGS sequence"/>
</dbReference>
<evidence type="ECO:0000256" key="1">
    <source>
        <dbReference type="ARBA" id="ARBA00022516"/>
    </source>
</evidence>
<protein>
    <recommendedName>
        <fullName evidence="8">Holo-[acyl-carrier-protein] synthase</fullName>
        <shortName evidence="8">Holo-ACP synthase</shortName>
        <ecNumber evidence="8">2.7.8.7</ecNumber>
    </recommendedName>
    <alternativeName>
        <fullName evidence="8">4'-phosphopantetheinyl transferase AcpS</fullName>
    </alternativeName>
</protein>
<dbReference type="AlphaFoldDB" id="A0A084U323"/>
<comment type="catalytic activity">
    <reaction evidence="8">
        <text>apo-[ACP] + CoA = holo-[ACP] + adenosine 3',5'-bisphosphate + H(+)</text>
        <dbReference type="Rhea" id="RHEA:12068"/>
        <dbReference type="Rhea" id="RHEA-COMP:9685"/>
        <dbReference type="Rhea" id="RHEA-COMP:9690"/>
        <dbReference type="ChEBI" id="CHEBI:15378"/>
        <dbReference type="ChEBI" id="CHEBI:29999"/>
        <dbReference type="ChEBI" id="CHEBI:57287"/>
        <dbReference type="ChEBI" id="CHEBI:58343"/>
        <dbReference type="ChEBI" id="CHEBI:64479"/>
        <dbReference type="EC" id="2.7.8.7"/>
    </reaction>
</comment>
<evidence type="ECO:0000313" key="11">
    <source>
        <dbReference type="Proteomes" id="UP000028523"/>
    </source>
</evidence>
<dbReference type="GO" id="GO:0000287">
    <property type="term" value="F:magnesium ion binding"/>
    <property type="evidence" value="ECO:0007669"/>
    <property type="project" value="UniProtKB-UniRule"/>
</dbReference>
<organism evidence="10 11">
    <name type="scientific">Malacoplasma iowae DK-CPA</name>
    <dbReference type="NCBI Taxonomy" id="1394179"/>
    <lineage>
        <taxon>Bacteria</taxon>
        <taxon>Bacillati</taxon>
        <taxon>Mycoplasmatota</taxon>
        <taxon>Mycoplasmoidales</taxon>
        <taxon>Mycoplasmoidaceae</taxon>
        <taxon>Malacoplasma</taxon>
    </lineage>
</organism>
<keyword evidence="11" id="KW-1185">Reference proteome</keyword>